<protein>
    <submittedName>
        <fullName evidence="1">Uncharacterized protein</fullName>
    </submittedName>
</protein>
<sequence length="66" mass="7456">MSDISLHRASRGISIHVPFARFWNWIKPHPKVCLSAHLARDVGLEPGRGPIGRVELPSEVWAHPRL</sequence>
<name>A0A0L1JTJ3_9RHOB</name>
<evidence type="ECO:0000313" key="1">
    <source>
        <dbReference type="EMBL" id="KNG94738.1"/>
    </source>
</evidence>
<keyword evidence="2" id="KW-1185">Reference proteome</keyword>
<dbReference type="EMBL" id="AQQZ01000002">
    <property type="protein sequence ID" value="KNG94738.1"/>
    <property type="molecule type" value="Genomic_DNA"/>
</dbReference>
<comment type="caution">
    <text evidence="1">The sequence shown here is derived from an EMBL/GenBank/DDBJ whole genome shotgun (WGS) entry which is preliminary data.</text>
</comment>
<reference evidence="1 2" key="1">
    <citation type="journal article" date="2015" name="Int. J. Syst. Evol. Microbiol.">
        <title>Aestuariivita atlantica sp. nov., isolated from deep sea sediment of the Atlantic Ocean.</title>
        <authorList>
            <person name="Li G."/>
            <person name="Lai Q."/>
            <person name="Du Y."/>
            <person name="Liu X."/>
            <person name="Sun F."/>
            <person name="Shao Z."/>
        </authorList>
    </citation>
    <scope>NUCLEOTIDE SEQUENCE [LARGE SCALE GENOMIC DNA]</scope>
    <source>
        <strain evidence="1 2">22II-S11-z3</strain>
    </source>
</reference>
<organism evidence="1 2">
    <name type="scientific">Pseudaestuariivita atlantica</name>
    <dbReference type="NCBI Taxonomy" id="1317121"/>
    <lineage>
        <taxon>Bacteria</taxon>
        <taxon>Pseudomonadati</taxon>
        <taxon>Pseudomonadota</taxon>
        <taxon>Alphaproteobacteria</taxon>
        <taxon>Rhodobacterales</taxon>
        <taxon>Paracoccaceae</taxon>
        <taxon>Pseudaestuariivita</taxon>
    </lineage>
</organism>
<gene>
    <name evidence="1" type="ORF">ATO11_04930</name>
</gene>
<proteinExistence type="predicted"/>
<dbReference type="RefSeq" id="WP_050529722.1">
    <property type="nucleotide sequence ID" value="NZ_AQQZ01000002.1"/>
</dbReference>
<dbReference type="STRING" id="1317121.ATO11_04930"/>
<dbReference type="AlphaFoldDB" id="A0A0L1JTJ3"/>
<accession>A0A0L1JTJ3</accession>
<dbReference type="Proteomes" id="UP000036938">
    <property type="component" value="Unassembled WGS sequence"/>
</dbReference>
<evidence type="ECO:0000313" key="2">
    <source>
        <dbReference type="Proteomes" id="UP000036938"/>
    </source>
</evidence>
<dbReference type="OrthoDB" id="7867696at2"/>